<evidence type="ECO:0008006" key="3">
    <source>
        <dbReference type="Google" id="ProtNLM"/>
    </source>
</evidence>
<dbReference type="Proteomes" id="UP000245383">
    <property type="component" value="Unassembled WGS sequence"/>
</dbReference>
<dbReference type="EMBL" id="MBFR01000115">
    <property type="protein sequence ID" value="PVU93786.1"/>
    <property type="molecule type" value="Genomic_DNA"/>
</dbReference>
<accession>A0A2T9YN79</accession>
<dbReference type="OrthoDB" id="5593145at2759"/>
<gene>
    <name evidence="1" type="ORF">BB561_003039</name>
</gene>
<dbReference type="AlphaFoldDB" id="A0A2T9YN79"/>
<proteinExistence type="predicted"/>
<comment type="caution">
    <text evidence="1">The sequence shown here is derived from an EMBL/GenBank/DDBJ whole genome shotgun (WGS) entry which is preliminary data.</text>
</comment>
<keyword evidence="2" id="KW-1185">Reference proteome</keyword>
<protein>
    <recommendedName>
        <fullName evidence="3">Retrotransposon gag domain-containing protein</fullName>
    </recommendedName>
</protein>
<organism evidence="1 2">
    <name type="scientific">Smittium simulii</name>
    <dbReference type="NCBI Taxonomy" id="133385"/>
    <lineage>
        <taxon>Eukaryota</taxon>
        <taxon>Fungi</taxon>
        <taxon>Fungi incertae sedis</taxon>
        <taxon>Zoopagomycota</taxon>
        <taxon>Kickxellomycotina</taxon>
        <taxon>Harpellomycetes</taxon>
        <taxon>Harpellales</taxon>
        <taxon>Legeriomycetaceae</taxon>
        <taxon>Smittium</taxon>
    </lineage>
</organism>
<name>A0A2T9YN79_9FUNG</name>
<evidence type="ECO:0000313" key="1">
    <source>
        <dbReference type="EMBL" id="PVU93786.1"/>
    </source>
</evidence>
<evidence type="ECO:0000313" key="2">
    <source>
        <dbReference type="Proteomes" id="UP000245383"/>
    </source>
</evidence>
<sequence>MNTEHLGDGTDIDKPEIWIKKFEKLAGMNKWSDQETSDVFEFLMSGRAGEWYSNKAKMVEWTSIKKEFLAQFSA</sequence>
<reference evidence="1 2" key="1">
    <citation type="journal article" date="2018" name="MBio">
        <title>Comparative Genomics Reveals the Core Gene Toolbox for the Fungus-Insect Symbiosis.</title>
        <authorList>
            <person name="Wang Y."/>
            <person name="Stata M."/>
            <person name="Wang W."/>
            <person name="Stajich J.E."/>
            <person name="White M.M."/>
            <person name="Moncalvo J.M."/>
        </authorList>
    </citation>
    <scope>NUCLEOTIDE SEQUENCE [LARGE SCALE GENOMIC DNA]</scope>
    <source>
        <strain evidence="1 2">SWE-8-4</strain>
    </source>
</reference>